<name>A0A495XIM0_9PSEU</name>
<dbReference type="SUPFAM" id="SSF46785">
    <property type="entry name" value="Winged helix' DNA-binding domain"/>
    <property type="match status" value="1"/>
</dbReference>
<accession>A0A495XIM0</accession>
<dbReference type="Gene3D" id="1.10.10.10">
    <property type="entry name" value="Winged helix-like DNA-binding domain superfamily/Winged helix DNA-binding domain"/>
    <property type="match status" value="1"/>
</dbReference>
<dbReference type="AlphaFoldDB" id="A0A495XIM0"/>
<dbReference type="EMBL" id="RBXR01000001">
    <property type="protein sequence ID" value="RKT73609.1"/>
    <property type="molecule type" value="Genomic_DNA"/>
</dbReference>
<comment type="caution">
    <text evidence="2">The sequence shown here is derived from an EMBL/GenBank/DDBJ whole genome shotgun (WGS) entry which is preliminary data.</text>
</comment>
<protein>
    <submittedName>
        <fullName evidence="2">PadR family transcriptional regulator</fullName>
    </submittedName>
</protein>
<dbReference type="Proteomes" id="UP000272729">
    <property type="component" value="Unassembled WGS sequence"/>
</dbReference>
<dbReference type="InterPro" id="IPR005149">
    <property type="entry name" value="Tscrpt_reg_PadR_N"/>
</dbReference>
<gene>
    <name evidence="2" type="ORF">DFJ66_6946</name>
</gene>
<evidence type="ECO:0000313" key="2">
    <source>
        <dbReference type="EMBL" id="RKT73609.1"/>
    </source>
</evidence>
<feature type="domain" description="Transcription regulator PadR N-terminal" evidence="1">
    <location>
        <begin position="27"/>
        <end position="80"/>
    </location>
</feature>
<evidence type="ECO:0000259" key="1">
    <source>
        <dbReference type="Pfam" id="PF03551"/>
    </source>
</evidence>
<dbReference type="InterPro" id="IPR036388">
    <property type="entry name" value="WH-like_DNA-bd_sf"/>
</dbReference>
<proteinExistence type="predicted"/>
<organism evidence="2 3">
    <name type="scientific">Saccharothrix variisporea</name>
    <dbReference type="NCBI Taxonomy" id="543527"/>
    <lineage>
        <taxon>Bacteria</taxon>
        <taxon>Bacillati</taxon>
        <taxon>Actinomycetota</taxon>
        <taxon>Actinomycetes</taxon>
        <taxon>Pseudonocardiales</taxon>
        <taxon>Pseudonocardiaceae</taxon>
        <taxon>Saccharothrix</taxon>
    </lineage>
</organism>
<reference evidence="2 3" key="1">
    <citation type="submission" date="2018-10" db="EMBL/GenBank/DDBJ databases">
        <title>Sequencing the genomes of 1000 actinobacteria strains.</title>
        <authorList>
            <person name="Klenk H.-P."/>
        </authorList>
    </citation>
    <scope>NUCLEOTIDE SEQUENCE [LARGE SCALE GENOMIC DNA]</scope>
    <source>
        <strain evidence="2 3">DSM 43911</strain>
    </source>
</reference>
<dbReference type="InterPro" id="IPR036390">
    <property type="entry name" value="WH_DNA-bd_sf"/>
</dbReference>
<keyword evidence="3" id="KW-1185">Reference proteome</keyword>
<evidence type="ECO:0000313" key="3">
    <source>
        <dbReference type="Proteomes" id="UP000272729"/>
    </source>
</evidence>
<dbReference type="Pfam" id="PF03551">
    <property type="entry name" value="PadR"/>
    <property type="match status" value="1"/>
</dbReference>
<sequence>MVASRRGPKMTLPTQLVLGVLLHDPDREHYGLEICQTAGLPSGTVHPILARLEQCGWVVSRWEDADPRERGRPRRRYYRVDPDSVAVARAAVARARTSAARLGLLRAHPAGGT</sequence>